<protein>
    <recommendedName>
        <fullName evidence="6">Integrase SAM-like N-terminal domain-containing protein</fullName>
    </recommendedName>
</protein>
<evidence type="ECO:0000259" key="2">
    <source>
        <dbReference type="Pfam" id="PF14657"/>
    </source>
</evidence>
<organism evidence="4 5">
    <name type="scientific">Enterococcus ratti</name>
    <dbReference type="NCBI Taxonomy" id="150033"/>
    <lineage>
        <taxon>Bacteria</taxon>
        <taxon>Bacillati</taxon>
        <taxon>Bacillota</taxon>
        <taxon>Bacilli</taxon>
        <taxon>Lactobacillales</taxon>
        <taxon>Enterococcaceae</taxon>
        <taxon>Enterococcus</taxon>
    </lineage>
</organism>
<keyword evidence="5" id="KW-1185">Reference proteome</keyword>
<dbReference type="InterPro" id="IPR004107">
    <property type="entry name" value="Integrase_SAM-like_N"/>
</dbReference>
<dbReference type="AlphaFoldDB" id="A0A1L8WQ42"/>
<name>A0A1L8WQ42_9ENTE</name>
<evidence type="ECO:0000256" key="1">
    <source>
        <dbReference type="ARBA" id="ARBA00023125"/>
    </source>
</evidence>
<dbReference type="SUPFAM" id="SSF56349">
    <property type="entry name" value="DNA breaking-rejoining enzymes"/>
    <property type="match status" value="1"/>
</dbReference>
<dbReference type="Pfam" id="PF14657">
    <property type="entry name" value="Arm-DNA-bind_4"/>
    <property type="match status" value="1"/>
</dbReference>
<evidence type="ECO:0000259" key="3">
    <source>
        <dbReference type="Pfam" id="PF14659"/>
    </source>
</evidence>
<dbReference type="InterPro" id="IPR028259">
    <property type="entry name" value="AP2-like_int_N"/>
</dbReference>
<evidence type="ECO:0000313" key="5">
    <source>
        <dbReference type="Proteomes" id="UP000182152"/>
    </source>
</evidence>
<gene>
    <name evidence="4" type="ORF">RV14_GL001836</name>
</gene>
<dbReference type="Proteomes" id="UP000182152">
    <property type="component" value="Unassembled WGS sequence"/>
</dbReference>
<dbReference type="Gene3D" id="1.10.150.130">
    <property type="match status" value="1"/>
</dbReference>
<evidence type="ECO:0000313" key="4">
    <source>
        <dbReference type="EMBL" id="OJG83141.1"/>
    </source>
</evidence>
<dbReference type="GO" id="GO:0015074">
    <property type="term" value="P:DNA integration"/>
    <property type="evidence" value="ECO:0007669"/>
    <property type="project" value="InterPro"/>
</dbReference>
<feature type="domain" description="AP2-like integrase N-terminal" evidence="2">
    <location>
        <begin position="2"/>
        <end position="32"/>
    </location>
</feature>
<reference evidence="4 5" key="1">
    <citation type="submission" date="2014-12" db="EMBL/GenBank/DDBJ databases">
        <title>Draft genome sequences of 29 type strains of Enterococci.</title>
        <authorList>
            <person name="Zhong Z."/>
            <person name="Sun Z."/>
            <person name="Liu W."/>
            <person name="Zhang W."/>
            <person name="Zhang H."/>
        </authorList>
    </citation>
    <scope>NUCLEOTIDE SEQUENCE [LARGE SCALE GENOMIC DNA]</scope>
    <source>
        <strain evidence="4 5">DSM 15687</strain>
    </source>
</reference>
<comment type="caution">
    <text evidence="4">The sequence shown here is derived from an EMBL/GenBank/DDBJ whole genome shotgun (WGS) entry which is preliminary data.</text>
</comment>
<dbReference type="GO" id="GO:0003677">
    <property type="term" value="F:DNA binding"/>
    <property type="evidence" value="ECO:0007669"/>
    <property type="project" value="UniProtKB-KW"/>
</dbReference>
<evidence type="ECO:0008006" key="6">
    <source>
        <dbReference type="Google" id="ProtNLM"/>
    </source>
</evidence>
<dbReference type="InterPro" id="IPR011010">
    <property type="entry name" value="DNA_brk_join_enz"/>
</dbReference>
<dbReference type="InterPro" id="IPR010998">
    <property type="entry name" value="Integrase_recombinase_N"/>
</dbReference>
<proteinExistence type="predicted"/>
<feature type="domain" description="Integrase SAM-like N-terminal" evidence="3">
    <location>
        <begin position="42"/>
        <end position="98"/>
    </location>
</feature>
<sequence length="133" mass="15727">MTGKTIKTTRRNFKTKKEAQQALAKLQVDFEQKGLQKTENETFQQVYGLWMETYETTVKEVTYMKTEIKFRKWILPKYGELRVNKVTVRIAQEITNQWAKETDQYRILHSTAKRVFEYAINLGIITTNPLSTL</sequence>
<dbReference type="STRING" id="150033.RV14_GL001836"/>
<dbReference type="Pfam" id="PF14659">
    <property type="entry name" value="Phage_int_SAM_3"/>
    <property type="match status" value="1"/>
</dbReference>
<keyword evidence="1" id="KW-0238">DNA-binding</keyword>
<accession>A0A1L8WQ42</accession>
<dbReference type="EMBL" id="JXLB01000005">
    <property type="protein sequence ID" value="OJG83141.1"/>
    <property type="molecule type" value="Genomic_DNA"/>
</dbReference>